<dbReference type="EMBL" id="BAABDU010000004">
    <property type="protein sequence ID" value="GAA3769253.1"/>
    <property type="molecule type" value="Genomic_DNA"/>
</dbReference>
<sequence length="154" mass="17297">MKRLIQLSFVLLLITAFGCSSDSNIIDCTSPPVSFAFEFIDKDSGENLYTNGTFDAKQAITVTDMDTKKIVQYAYMKSDNLNRLSIDAIGFQSGTFNYEIKIENKSIFELHVSAERLSKNGCSFSKVNSFEIKNAESELDKTNGVYKIRITTKI</sequence>
<organism evidence="2 3">
    <name type="scientific">Flavobacterium ginsengiterrae</name>
    <dbReference type="NCBI Taxonomy" id="871695"/>
    <lineage>
        <taxon>Bacteria</taxon>
        <taxon>Pseudomonadati</taxon>
        <taxon>Bacteroidota</taxon>
        <taxon>Flavobacteriia</taxon>
        <taxon>Flavobacteriales</taxon>
        <taxon>Flavobacteriaceae</taxon>
        <taxon>Flavobacterium</taxon>
    </lineage>
</organism>
<protein>
    <recommendedName>
        <fullName evidence="4">Lipoprotein</fullName>
    </recommendedName>
</protein>
<comment type="caution">
    <text evidence="2">The sequence shown here is derived from an EMBL/GenBank/DDBJ whole genome shotgun (WGS) entry which is preliminary data.</text>
</comment>
<keyword evidence="1" id="KW-0732">Signal</keyword>
<dbReference type="RefSeq" id="WP_345144486.1">
    <property type="nucleotide sequence ID" value="NZ_BAABDU010000004.1"/>
</dbReference>
<gene>
    <name evidence="2" type="ORF">GCM10022423_23270</name>
</gene>
<proteinExistence type="predicted"/>
<name>A0ABP7GP52_9FLAO</name>
<feature type="chain" id="PRO_5046574277" description="Lipoprotein" evidence="1">
    <location>
        <begin position="23"/>
        <end position="154"/>
    </location>
</feature>
<evidence type="ECO:0000313" key="3">
    <source>
        <dbReference type="Proteomes" id="UP001500748"/>
    </source>
</evidence>
<evidence type="ECO:0000256" key="1">
    <source>
        <dbReference type="SAM" id="SignalP"/>
    </source>
</evidence>
<dbReference type="PROSITE" id="PS51257">
    <property type="entry name" value="PROKAR_LIPOPROTEIN"/>
    <property type="match status" value="1"/>
</dbReference>
<reference evidence="3" key="1">
    <citation type="journal article" date="2019" name="Int. J. Syst. Evol. Microbiol.">
        <title>The Global Catalogue of Microorganisms (GCM) 10K type strain sequencing project: providing services to taxonomists for standard genome sequencing and annotation.</title>
        <authorList>
            <consortium name="The Broad Institute Genomics Platform"/>
            <consortium name="The Broad Institute Genome Sequencing Center for Infectious Disease"/>
            <person name="Wu L."/>
            <person name="Ma J."/>
        </authorList>
    </citation>
    <scope>NUCLEOTIDE SEQUENCE [LARGE SCALE GENOMIC DNA]</scope>
    <source>
        <strain evidence="3">JCM 17337</strain>
    </source>
</reference>
<dbReference type="Proteomes" id="UP001500748">
    <property type="component" value="Unassembled WGS sequence"/>
</dbReference>
<feature type="signal peptide" evidence="1">
    <location>
        <begin position="1"/>
        <end position="22"/>
    </location>
</feature>
<evidence type="ECO:0008006" key="4">
    <source>
        <dbReference type="Google" id="ProtNLM"/>
    </source>
</evidence>
<keyword evidence="3" id="KW-1185">Reference proteome</keyword>
<evidence type="ECO:0000313" key="2">
    <source>
        <dbReference type="EMBL" id="GAA3769253.1"/>
    </source>
</evidence>
<accession>A0ABP7GP52</accession>